<protein>
    <submittedName>
        <fullName evidence="1">Uncharacterized protein</fullName>
    </submittedName>
</protein>
<dbReference type="Proteomes" id="UP001055105">
    <property type="component" value="Unassembled WGS sequence"/>
</dbReference>
<dbReference type="RefSeq" id="WP_015546346.1">
    <property type="nucleotide sequence ID" value="NZ_AP025581.1"/>
</dbReference>
<sequence length="146" mass="17266">MKMKEIPYFTRSVDRAEKRFADYKARTEAQARNLGFVCAGNLGKGSRNRLNTITDKSVRLYSAYTLRRLFLKMYRLEDNGTRIFWAELNDILRICQTEASPFHNYDYSSFAWDDSDLEDKYNAVRHFIDQYGTATDKKYLLPKFII</sequence>
<dbReference type="GeneID" id="92755890"/>
<accession>A0AA37P0Q6</accession>
<comment type="caution">
    <text evidence="1">The sequence shown here is derived from an EMBL/GenBank/DDBJ whole genome shotgun (WGS) entry which is preliminary data.</text>
</comment>
<name>A0AA37P0Q6_9BACT</name>
<dbReference type="AlphaFoldDB" id="A0AA37P0Q6"/>
<organism evidence="1 2">
    <name type="scientific">Alistipes finegoldii</name>
    <dbReference type="NCBI Taxonomy" id="214856"/>
    <lineage>
        <taxon>Bacteria</taxon>
        <taxon>Pseudomonadati</taxon>
        <taxon>Bacteroidota</taxon>
        <taxon>Bacteroidia</taxon>
        <taxon>Bacteroidales</taxon>
        <taxon>Rikenellaceae</taxon>
        <taxon>Alistipes</taxon>
    </lineage>
</organism>
<gene>
    <name evidence="1" type="ORF">CE91St16_28080</name>
</gene>
<dbReference type="EMBL" id="BQOL01000002">
    <property type="protein sequence ID" value="GKI19900.1"/>
    <property type="molecule type" value="Genomic_DNA"/>
</dbReference>
<evidence type="ECO:0000313" key="1">
    <source>
        <dbReference type="EMBL" id="GKI19900.1"/>
    </source>
</evidence>
<evidence type="ECO:0000313" key="2">
    <source>
        <dbReference type="Proteomes" id="UP001055105"/>
    </source>
</evidence>
<proteinExistence type="predicted"/>
<reference evidence="1" key="1">
    <citation type="submission" date="2022-01" db="EMBL/GenBank/DDBJ databases">
        <title>Novel bile acid biosynthetic pathways are enriched in the microbiome of centenarians.</title>
        <authorList>
            <person name="Sato Y."/>
            <person name="Atarashi K."/>
            <person name="Plichta R.D."/>
            <person name="Arai Y."/>
            <person name="Sasajima S."/>
            <person name="Kearney M.S."/>
            <person name="Suda W."/>
            <person name="Takeshita K."/>
            <person name="Sasaki T."/>
            <person name="Okamoto S."/>
            <person name="Skelly N.A."/>
            <person name="Okamura Y."/>
            <person name="Vlamakis H."/>
            <person name="Li Y."/>
            <person name="Tanoue T."/>
            <person name="Takei H."/>
            <person name="Nittono H."/>
            <person name="Narushima S."/>
            <person name="Irie J."/>
            <person name="Itoh H."/>
            <person name="Moriya K."/>
            <person name="Sugiura Y."/>
            <person name="Suematsu M."/>
            <person name="Moritoki N."/>
            <person name="Shibata S."/>
            <person name="Littman R.D."/>
            <person name="Fischbach A.M."/>
            <person name="Uwamino Y."/>
            <person name="Inoue T."/>
            <person name="Honda A."/>
            <person name="Hattori M."/>
            <person name="Murai T."/>
            <person name="Xavier J.R."/>
            <person name="Hirose N."/>
            <person name="Honda K."/>
        </authorList>
    </citation>
    <scope>NUCLEOTIDE SEQUENCE</scope>
    <source>
        <strain evidence="1">CE91-St16</strain>
    </source>
</reference>